<keyword evidence="3" id="KW-1003">Cell membrane</keyword>
<evidence type="ECO:0000256" key="1">
    <source>
        <dbReference type="ARBA" id="ARBA00004651"/>
    </source>
</evidence>
<gene>
    <name evidence="9" type="ORF">DC430_22495</name>
</gene>
<dbReference type="RefSeq" id="WP_111850911.1">
    <property type="nucleotide sequence ID" value="NZ_QDFR01000013.1"/>
</dbReference>
<evidence type="ECO:0000256" key="3">
    <source>
        <dbReference type="ARBA" id="ARBA00022475"/>
    </source>
</evidence>
<feature type="transmembrane region" description="Helical" evidence="8">
    <location>
        <begin position="7"/>
        <end position="27"/>
    </location>
</feature>
<dbReference type="AlphaFoldDB" id="A0AA92H786"/>
<keyword evidence="5" id="KW-0184">Conjugation</keyword>
<keyword evidence="4 8" id="KW-0812">Transmembrane</keyword>
<comment type="caution">
    <text evidence="9">The sequence shown here is derived from an EMBL/GenBank/DDBJ whole genome shotgun (WGS) entry which is preliminary data.</text>
</comment>
<evidence type="ECO:0000256" key="5">
    <source>
        <dbReference type="ARBA" id="ARBA00022971"/>
    </source>
</evidence>
<feature type="transmembrane region" description="Helical" evidence="8">
    <location>
        <begin position="70"/>
        <end position="94"/>
    </location>
</feature>
<dbReference type="Proteomes" id="UP000244335">
    <property type="component" value="Unassembled WGS sequence"/>
</dbReference>
<reference evidence="9 10" key="1">
    <citation type="submission" date="2018-04" db="EMBL/GenBank/DDBJ databases">
        <authorList>
            <person name="Hagen T."/>
        </authorList>
    </citation>
    <scope>NUCLEOTIDE SEQUENCE [LARGE SCALE GENOMIC DNA]</scope>
    <source>
        <strain evidence="9 10">TPD7009</strain>
    </source>
</reference>
<dbReference type="Pfam" id="PF02534">
    <property type="entry name" value="T4SS-DNA_transf"/>
    <property type="match status" value="1"/>
</dbReference>
<dbReference type="EMBL" id="QDFR01000013">
    <property type="protein sequence ID" value="PVE50155.1"/>
    <property type="molecule type" value="Genomic_DNA"/>
</dbReference>
<dbReference type="Gene3D" id="3.40.50.300">
    <property type="entry name" value="P-loop containing nucleotide triphosphate hydrolases"/>
    <property type="match status" value="1"/>
</dbReference>
<accession>A0AA92H786</accession>
<evidence type="ECO:0000256" key="8">
    <source>
        <dbReference type="SAM" id="Phobius"/>
    </source>
</evidence>
<dbReference type="PANTHER" id="PTHR37937:SF1">
    <property type="entry name" value="CONJUGATIVE TRANSFER: DNA TRANSPORT"/>
    <property type="match status" value="1"/>
</dbReference>
<evidence type="ECO:0000313" key="10">
    <source>
        <dbReference type="Proteomes" id="UP000244335"/>
    </source>
</evidence>
<organism evidence="9 10">
    <name type="scientific">Rhizobium rhizogenes</name>
    <name type="common">Agrobacterium rhizogenes</name>
    <dbReference type="NCBI Taxonomy" id="359"/>
    <lineage>
        <taxon>Bacteria</taxon>
        <taxon>Pseudomonadati</taxon>
        <taxon>Pseudomonadota</taxon>
        <taxon>Alphaproteobacteria</taxon>
        <taxon>Hyphomicrobiales</taxon>
        <taxon>Rhizobiaceae</taxon>
        <taxon>Rhizobium/Agrobacterium group</taxon>
        <taxon>Rhizobium</taxon>
    </lineage>
</organism>
<dbReference type="InterPro" id="IPR003688">
    <property type="entry name" value="TraG/VirD4"/>
</dbReference>
<sequence>MKRYEKIALVFLGPVVVAAGLFFAWSANYAAASFFLLKSSAMWNAFTGDDLLMPARQAWVYFGNTTVRRLIVIASVATGIEAVAVTGGILLLVFRPWEVRPPKDGSRFATLKDLEQVGLIGGEPGRSILLGTFGEGRSAVDVRYSGDSHFYVNGPSRSGKGRGFVMTNLLEFQGSAIVLDVKLENFVLTGAARLAMGQKCFVFAPGSAKSHRWNPLDFVRSWPERATDLLNLATSLLPIGEKEDAYWKQTARGLMATLLGYVTDSATMEGRRTLRSVLRLLSTGEKFSDVVTRVLAEEPDLNDFVLAGFRQHLARDEEQRPSFESHVITALAPFNNRLLAEACAVSDFDIRDLRRKPFSLFIASPVSDFGTVEPLIRLLIQQIHDIMLRQLPGPDEPNRVLMMLDEFYQFERLPEIVKRAPLVAGYGLTIALIAQNLPQIDERYGTKARDALIGNMDVKLYIGVGDEATARFVSGSLGKTYEEREGWGRNRGVLTAKTASQGRFELVPLMDPDAVQRLEDTRTILQVRSGYGAILNKLNFYTDDRFVARRRAVAPHSKDLHIPDLTPQAEWPLFTPCPVGLVEPAIEMTVEAKPGYDHDAAVALRARDVFADPAPFIHAYRLAVEATGDEAMTELLLRLRTAPDTIGRLRWDRSLFGREGRRERKAALEAVWPLREAMVAARWNVARRRLDAASPSPVLYFAPGTTPVTETEIADEAAQMDEEAQMDQEEDNRLELSFEDGGRVLGEISDLVGEEIGSDRVADASALVRALEDIRAGFDRSMVEATDDLLPAGILTAEEDSGKHAGLVIGGG</sequence>
<dbReference type="InterPro" id="IPR051539">
    <property type="entry name" value="T4SS-coupling_protein"/>
</dbReference>
<dbReference type="CDD" id="cd01127">
    <property type="entry name" value="TrwB_TraG_TraD_VirD4"/>
    <property type="match status" value="1"/>
</dbReference>
<name>A0AA92H786_RHIRH</name>
<dbReference type="SUPFAM" id="SSF52540">
    <property type="entry name" value="P-loop containing nucleoside triphosphate hydrolases"/>
    <property type="match status" value="1"/>
</dbReference>
<keyword evidence="6 8" id="KW-1133">Transmembrane helix</keyword>
<dbReference type="GeneID" id="301040976"/>
<dbReference type="GO" id="GO:0005886">
    <property type="term" value="C:plasma membrane"/>
    <property type="evidence" value="ECO:0007669"/>
    <property type="project" value="UniProtKB-SubCell"/>
</dbReference>
<dbReference type="InterPro" id="IPR027417">
    <property type="entry name" value="P-loop_NTPase"/>
</dbReference>
<proteinExistence type="inferred from homology"/>
<comment type="similarity">
    <text evidence="2">Belongs to the VirD4/TraG family.</text>
</comment>
<comment type="subcellular location">
    <subcellularLocation>
        <location evidence="1">Cell membrane</location>
        <topology evidence="1">Multi-pass membrane protein</topology>
    </subcellularLocation>
</comment>
<evidence type="ECO:0000256" key="4">
    <source>
        <dbReference type="ARBA" id="ARBA00022692"/>
    </source>
</evidence>
<evidence type="ECO:0000256" key="2">
    <source>
        <dbReference type="ARBA" id="ARBA00008806"/>
    </source>
</evidence>
<protein>
    <submittedName>
        <fullName evidence="9">TRAG protein</fullName>
    </submittedName>
</protein>
<keyword evidence="7 8" id="KW-0472">Membrane</keyword>
<dbReference type="PANTHER" id="PTHR37937">
    <property type="entry name" value="CONJUGATIVE TRANSFER: DNA TRANSPORT"/>
    <property type="match status" value="1"/>
</dbReference>
<evidence type="ECO:0000256" key="7">
    <source>
        <dbReference type="ARBA" id="ARBA00023136"/>
    </source>
</evidence>
<evidence type="ECO:0000313" key="9">
    <source>
        <dbReference type="EMBL" id="PVE50155.1"/>
    </source>
</evidence>
<evidence type="ECO:0000256" key="6">
    <source>
        <dbReference type="ARBA" id="ARBA00022989"/>
    </source>
</evidence>